<feature type="transmembrane region" description="Helical" evidence="7">
    <location>
        <begin position="21"/>
        <end position="39"/>
    </location>
</feature>
<dbReference type="Gene3D" id="3.30.160.60">
    <property type="entry name" value="Classic Zinc Finger"/>
    <property type="match status" value="1"/>
</dbReference>
<dbReference type="GO" id="GO:0009252">
    <property type="term" value="P:peptidoglycan biosynthetic process"/>
    <property type="evidence" value="ECO:0007669"/>
    <property type="project" value="UniProtKB-UniRule"/>
</dbReference>
<dbReference type="InterPro" id="IPR003770">
    <property type="entry name" value="MLTG-like"/>
</dbReference>
<evidence type="ECO:0000313" key="9">
    <source>
        <dbReference type="Proteomes" id="UP000062160"/>
    </source>
</evidence>
<gene>
    <name evidence="7" type="primary">mltG</name>
    <name evidence="8" type="ORF">TSYNT_9368</name>
</gene>
<evidence type="ECO:0000256" key="1">
    <source>
        <dbReference type="ARBA" id="ARBA00022475"/>
    </source>
</evidence>
<evidence type="ECO:0000256" key="3">
    <source>
        <dbReference type="ARBA" id="ARBA00022989"/>
    </source>
</evidence>
<keyword evidence="3 7" id="KW-1133">Transmembrane helix</keyword>
<dbReference type="HAMAP" id="MF_02065">
    <property type="entry name" value="MltG"/>
    <property type="match status" value="1"/>
</dbReference>
<dbReference type="Pfam" id="PF02618">
    <property type="entry name" value="YceG"/>
    <property type="match status" value="1"/>
</dbReference>
<accession>A0A0U9HHB9</accession>
<feature type="site" description="Important for catalytic activity" evidence="7">
    <location>
        <position position="242"/>
    </location>
</feature>
<organism evidence="8">
    <name type="scientific">Tepidanaerobacter syntrophicus</name>
    <dbReference type="NCBI Taxonomy" id="224999"/>
    <lineage>
        <taxon>Bacteria</taxon>
        <taxon>Bacillati</taxon>
        <taxon>Bacillota</taxon>
        <taxon>Clostridia</taxon>
        <taxon>Thermosediminibacterales</taxon>
        <taxon>Tepidanaerobacteraceae</taxon>
        <taxon>Tepidanaerobacter</taxon>
    </lineage>
</organism>
<keyword evidence="2 7" id="KW-0812">Transmembrane</keyword>
<dbReference type="GO" id="GO:0008932">
    <property type="term" value="F:lytic endotransglycosylase activity"/>
    <property type="evidence" value="ECO:0007669"/>
    <property type="project" value="UniProtKB-UniRule"/>
</dbReference>
<comment type="function">
    <text evidence="7">Functions as a peptidoglycan terminase that cleaves nascent peptidoglycan strands endolytically to terminate their elongation.</text>
</comment>
<evidence type="ECO:0000256" key="4">
    <source>
        <dbReference type="ARBA" id="ARBA00023136"/>
    </source>
</evidence>
<sequence length="358" mass="40521">MRYKLKYSGQSLIKYIKSNKAQALFLIAIFLVLIIAIWFKISLSPKDPSNKAAVEFEVKKGETAQELALNLQSKGLIKNDTIFILYAKIKGLDIKIKSGRYYLSPSMTVGEILNKLIDEKNSINDVRVTIPEGSTLKDIANILKDKGLINDTAEFISYAKAQNFKDKYDFLKDFPQDATLEGFLFPDTYFLPKDRSVEFYIDVFLKQFEKIYKTELSGILEEKYPKYSIYQIVTLASIVEKEAKLESERPIIAAVFYNRLEKGMPLQSCATIEFLLDEHKEKLSFDDLKINSPYNTYKNTGLPPGPIGAPGLSSLLATISPANVDYLYFVAKGDGSHIFTKTYADHLNAQEKIESSNN</sequence>
<comment type="subcellular location">
    <subcellularLocation>
        <location evidence="7">Cell membrane</location>
        <topology evidence="7">Single-pass membrane protein</topology>
    </subcellularLocation>
</comment>
<dbReference type="PANTHER" id="PTHR30518:SF2">
    <property type="entry name" value="ENDOLYTIC MUREIN TRANSGLYCOSYLASE"/>
    <property type="match status" value="1"/>
</dbReference>
<evidence type="ECO:0000256" key="2">
    <source>
        <dbReference type="ARBA" id="ARBA00022692"/>
    </source>
</evidence>
<comment type="catalytic activity">
    <reaction evidence="7">
        <text>a peptidoglycan chain = a peptidoglycan chain with N-acetyl-1,6-anhydromuramyl-[peptide] at the reducing end + a peptidoglycan chain with N-acetylglucosamine at the non-reducing end.</text>
        <dbReference type="EC" id="4.2.2.29"/>
    </reaction>
</comment>
<proteinExistence type="inferred from homology"/>
<dbReference type="STRING" id="224999.GCA_001485475_02148"/>
<dbReference type="NCBIfam" id="TIGR00247">
    <property type="entry name" value="endolytic transglycosylase MltG"/>
    <property type="match status" value="1"/>
</dbReference>
<dbReference type="EC" id="4.2.2.29" evidence="7"/>
<keyword evidence="1 7" id="KW-1003">Cell membrane</keyword>
<dbReference type="Proteomes" id="UP000062160">
    <property type="component" value="Unassembled WGS sequence"/>
</dbReference>
<keyword evidence="4 7" id="KW-0472">Membrane</keyword>
<dbReference type="PANTHER" id="PTHR30518">
    <property type="entry name" value="ENDOLYTIC MUREIN TRANSGLYCOSYLASE"/>
    <property type="match status" value="1"/>
</dbReference>
<name>A0A0U9HHB9_9FIRM</name>
<dbReference type="Gene3D" id="3.30.1490.480">
    <property type="entry name" value="Endolytic murein transglycosylase"/>
    <property type="match status" value="2"/>
</dbReference>
<keyword evidence="9" id="KW-1185">Reference proteome</keyword>
<dbReference type="EMBL" id="DF977003">
    <property type="protein sequence ID" value="GAQ26109.1"/>
    <property type="molecule type" value="Genomic_DNA"/>
</dbReference>
<comment type="similarity">
    <text evidence="7">Belongs to the transglycosylase MltG family.</text>
</comment>
<evidence type="ECO:0000256" key="5">
    <source>
        <dbReference type="ARBA" id="ARBA00023239"/>
    </source>
</evidence>
<dbReference type="GO" id="GO:0005886">
    <property type="term" value="C:plasma membrane"/>
    <property type="evidence" value="ECO:0007669"/>
    <property type="project" value="UniProtKB-SubCell"/>
</dbReference>
<dbReference type="GO" id="GO:0071555">
    <property type="term" value="P:cell wall organization"/>
    <property type="evidence" value="ECO:0007669"/>
    <property type="project" value="UniProtKB-KW"/>
</dbReference>
<evidence type="ECO:0000256" key="6">
    <source>
        <dbReference type="ARBA" id="ARBA00023316"/>
    </source>
</evidence>
<keyword evidence="5 7" id="KW-0456">Lyase</keyword>
<protein>
    <recommendedName>
        <fullName evidence="7">Endolytic murein transglycosylase</fullName>
        <ecNumber evidence="7">4.2.2.29</ecNumber>
    </recommendedName>
    <alternativeName>
        <fullName evidence="7">Peptidoglycan lytic transglycosylase</fullName>
    </alternativeName>
    <alternativeName>
        <fullName evidence="7">Peptidoglycan polymerization terminase</fullName>
    </alternativeName>
</protein>
<dbReference type="AlphaFoldDB" id="A0A0U9HHB9"/>
<keyword evidence="6 7" id="KW-0961">Cell wall biogenesis/degradation</keyword>
<evidence type="ECO:0000256" key="7">
    <source>
        <dbReference type="HAMAP-Rule" id="MF_02065"/>
    </source>
</evidence>
<reference evidence="8" key="1">
    <citation type="journal article" date="2016" name="Genome Announc.">
        <title>Draft Genome Sequence of the Syntrophic Lactate-Degrading Bacterium Tepidanaerobacter syntrophicus JLT.</title>
        <authorList>
            <person name="Matsuura N."/>
            <person name="Ohashi A."/>
            <person name="Tourlousse D.M."/>
            <person name="Sekiguchi Y."/>
        </authorList>
    </citation>
    <scope>NUCLEOTIDE SEQUENCE [LARGE SCALE GENOMIC DNA]</scope>
    <source>
        <strain evidence="8">JL</strain>
    </source>
</reference>
<dbReference type="RefSeq" id="WP_059033896.1">
    <property type="nucleotide sequence ID" value="NZ_DF977003.1"/>
</dbReference>
<dbReference type="OrthoDB" id="9814591at2"/>
<dbReference type="CDD" id="cd08010">
    <property type="entry name" value="MltG_like"/>
    <property type="match status" value="1"/>
</dbReference>
<evidence type="ECO:0000313" key="8">
    <source>
        <dbReference type="EMBL" id="GAQ26109.1"/>
    </source>
</evidence>